<dbReference type="EMBL" id="JAOQAZ010000031">
    <property type="protein sequence ID" value="KAJ4250251.1"/>
    <property type="molecule type" value="Genomic_DNA"/>
</dbReference>
<dbReference type="GO" id="GO:0020037">
    <property type="term" value="F:heme binding"/>
    <property type="evidence" value="ECO:0007669"/>
    <property type="project" value="InterPro"/>
</dbReference>
<evidence type="ECO:0000256" key="4">
    <source>
        <dbReference type="ARBA" id="ARBA00022723"/>
    </source>
</evidence>
<keyword evidence="10" id="KW-1185">Reference proteome</keyword>
<evidence type="ECO:0000256" key="2">
    <source>
        <dbReference type="ARBA" id="ARBA00010617"/>
    </source>
</evidence>
<evidence type="ECO:0000256" key="3">
    <source>
        <dbReference type="ARBA" id="ARBA00022617"/>
    </source>
</evidence>
<keyword evidence="6" id="KW-0503">Monooxygenase</keyword>
<dbReference type="SUPFAM" id="SSF48264">
    <property type="entry name" value="Cytochrome P450"/>
    <property type="match status" value="1"/>
</dbReference>
<dbReference type="PRINTS" id="PR00385">
    <property type="entry name" value="P450"/>
</dbReference>
<dbReference type="PANTHER" id="PTHR24305">
    <property type="entry name" value="CYTOCHROME P450"/>
    <property type="match status" value="1"/>
</dbReference>
<accession>A0A9W8RNJ7</accession>
<dbReference type="OrthoDB" id="1470350at2759"/>
<reference evidence="9" key="1">
    <citation type="submission" date="2022-09" db="EMBL/GenBank/DDBJ databases">
        <title>Fusarium specimens isolated from Avocado Roots.</title>
        <authorList>
            <person name="Stajich J."/>
            <person name="Roper C."/>
            <person name="Heimlech-Rivalta G."/>
        </authorList>
    </citation>
    <scope>NUCLEOTIDE SEQUENCE</scope>
    <source>
        <strain evidence="9">CF00136</strain>
    </source>
</reference>
<comment type="cofactor">
    <cofactor evidence="1 7">
        <name>heme</name>
        <dbReference type="ChEBI" id="CHEBI:30413"/>
    </cofactor>
</comment>
<dbReference type="PRINTS" id="PR00465">
    <property type="entry name" value="EP450IV"/>
</dbReference>
<protein>
    <recommendedName>
        <fullName evidence="11">Cytochrome P450</fullName>
    </recommendedName>
</protein>
<keyword evidence="8" id="KW-0472">Membrane</keyword>
<evidence type="ECO:0000313" key="9">
    <source>
        <dbReference type="EMBL" id="KAJ4250251.1"/>
    </source>
</evidence>
<comment type="caution">
    <text evidence="9">The sequence shown here is derived from an EMBL/GenBank/DDBJ whole genome shotgun (WGS) entry which is preliminary data.</text>
</comment>
<dbReference type="Pfam" id="PF00067">
    <property type="entry name" value="p450"/>
    <property type="match status" value="1"/>
</dbReference>
<keyword evidence="3 7" id="KW-0349">Heme</keyword>
<evidence type="ECO:0000256" key="1">
    <source>
        <dbReference type="ARBA" id="ARBA00001971"/>
    </source>
</evidence>
<dbReference type="AlphaFoldDB" id="A0A9W8RNJ7"/>
<evidence type="ECO:0000256" key="7">
    <source>
        <dbReference type="PIRSR" id="PIRSR602403-1"/>
    </source>
</evidence>
<name>A0A9W8RNJ7_9HYPO</name>
<dbReference type="GO" id="GO:0004497">
    <property type="term" value="F:monooxygenase activity"/>
    <property type="evidence" value="ECO:0007669"/>
    <property type="project" value="UniProtKB-KW"/>
</dbReference>
<evidence type="ECO:0008006" key="11">
    <source>
        <dbReference type="Google" id="ProtNLM"/>
    </source>
</evidence>
<dbReference type="InterPro" id="IPR036396">
    <property type="entry name" value="Cyt_P450_sf"/>
</dbReference>
<dbReference type="Proteomes" id="UP001152049">
    <property type="component" value="Unassembled WGS sequence"/>
</dbReference>
<gene>
    <name evidence="9" type="ORF">NW762_012066</name>
</gene>
<evidence type="ECO:0000256" key="5">
    <source>
        <dbReference type="ARBA" id="ARBA00023004"/>
    </source>
</evidence>
<organism evidence="9 10">
    <name type="scientific">Fusarium torreyae</name>
    <dbReference type="NCBI Taxonomy" id="1237075"/>
    <lineage>
        <taxon>Eukaryota</taxon>
        <taxon>Fungi</taxon>
        <taxon>Dikarya</taxon>
        <taxon>Ascomycota</taxon>
        <taxon>Pezizomycotina</taxon>
        <taxon>Sordariomycetes</taxon>
        <taxon>Hypocreomycetidae</taxon>
        <taxon>Hypocreales</taxon>
        <taxon>Nectriaceae</taxon>
        <taxon>Fusarium</taxon>
    </lineage>
</organism>
<keyword evidence="5 7" id="KW-0408">Iron</keyword>
<evidence type="ECO:0000256" key="6">
    <source>
        <dbReference type="ARBA" id="ARBA00023033"/>
    </source>
</evidence>
<evidence type="ECO:0000313" key="10">
    <source>
        <dbReference type="Proteomes" id="UP001152049"/>
    </source>
</evidence>
<keyword evidence="8" id="KW-1133">Transmembrane helix</keyword>
<sequence length="578" mass="65394">MDITTSAALGVAGALLLSTAGLTTPPGWKAAAVLALLLFLIIKIYRIFLYHKYFSPLRHLPGPTVSTAPGSKCLFMPTLTRGRWTQNNHFLFGQSINFIRADSPIELYVKWMRQWPDAPFIRYLTFGNEEVIVANSIEAHKQIQQTHCYSFVKPTRFRKVIQEFAGNGILLLEGSEHRAHRKMLGNPLSVPNIRKLQPIFEAKSKDLCKLLDHAAASTGVIDCTEVFTKATLDIIGATVLGLDLENLSSETFETRQDSHIAKIDNSGRRTYSFHEAYEVIFEQGLLGKILLFANGFFPVRWIPIQENRKYKFCTDWVRRVLQQTISDRRTEVKRRMTFDKVESKQTNSRDLLTFIVEESMPGHPAESLKEDNFLGHLMQFMVAGHATSADAITWCVYILATRPDIQDKLRTEINHMLARAPHPTYNDINSCTYLENVIKEALRIYAPSTSHHRAAGEEVTIDGLRIPKGTTVDIVPSVTMLNPSIWGIDSDTPDPTRWDRLAGDQLSPYAFQAFANGSRICIGKSYAMLEMKCILIEIVPRYRFRAVDKPFTIENPGFAMRPTGLEVRLEKLSLVSRS</sequence>
<keyword evidence="8" id="KW-0812">Transmembrane</keyword>
<evidence type="ECO:0000256" key="8">
    <source>
        <dbReference type="SAM" id="Phobius"/>
    </source>
</evidence>
<dbReference type="GO" id="GO:0016705">
    <property type="term" value="F:oxidoreductase activity, acting on paired donors, with incorporation or reduction of molecular oxygen"/>
    <property type="evidence" value="ECO:0007669"/>
    <property type="project" value="InterPro"/>
</dbReference>
<dbReference type="Gene3D" id="1.10.630.10">
    <property type="entry name" value="Cytochrome P450"/>
    <property type="match status" value="1"/>
</dbReference>
<keyword evidence="6" id="KW-0560">Oxidoreductase</keyword>
<dbReference type="InterPro" id="IPR001128">
    <property type="entry name" value="Cyt_P450"/>
</dbReference>
<dbReference type="GO" id="GO:0005506">
    <property type="term" value="F:iron ion binding"/>
    <property type="evidence" value="ECO:0007669"/>
    <property type="project" value="InterPro"/>
</dbReference>
<comment type="similarity">
    <text evidence="2">Belongs to the cytochrome P450 family.</text>
</comment>
<dbReference type="PANTHER" id="PTHR24305:SF166">
    <property type="entry name" value="CYTOCHROME P450 12A4, MITOCHONDRIAL-RELATED"/>
    <property type="match status" value="1"/>
</dbReference>
<feature type="transmembrane region" description="Helical" evidence="8">
    <location>
        <begin position="31"/>
        <end position="49"/>
    </location>
</feature>
<proteinExistence type="inferred from homology"/>
<feature type="binding site" description="axial binding residue" evidence="7">
    <location>
        <position position="521"/>
    </location>
    <ligand>
        <name>heme</name>
        <dbReference type="ChEBI" id="CHEBI:30413"/>
    </ligand>
    <ligandPart>
        <name>Fe</name>
        <dbReference type="ChEBI" id="CHEBI:18248"/>
    </ligandPart>
</feature>
<dbReference type="InterPro" id="IPR050121">
    <property type="entry name" value="Cytochrome_P450_monoxygenase"/>
</dbReference>
<dbReference type="InterPro" id="IPR002403">
    <property type="entry name" value="Cyt_P450_E_grp-IV"/>
</dbReference>
<keyword evidence="4 7" id="KW-0479">Metal-binding</keyword>